<gene>
    <name evidence="1" type="ORF">ROSMUCSMR3_01725</name>
</gene>
<dbReference type="Proteomes" id="UP000192273">
    <property type="component" value="Chromosome"/>
</dbReference>
<protein>
    <submittedName>
        <fullName evidence="1">Glycosyl transferase family 2</fullName>
    </submittedName>
</protein>
<sequence>MTCLRDDGPYIVEWLAHHLMLGFDRMLVCSHDCTDGSAELLEALAQDPRIVHLDFSPKGGKSVQWQALRQLRDSESYKNADWALFFDCDEFLCGRFNNLRKLLADYERQAGPFDALALPWRLFGYGGHKQRSAGLTPERFTRAAPFDLHFPLAHLFKTLHRPAAFRQPGVHRPRARQRHVPSWIGPDGKRLTEGFAANDSAISLYGAVNGPPVAWLNHYSLRSVEEFMLKRARGLPNHMDREIGIAYWAERNWNTVDAPEILPMMSHTRQEFERLMALPGVAAAHTACLSAHTSRYQALMLDIDAVRLAFRVGFLTDSTPPSAEEGRAFLTAQMQMARGDAET</sequence>
<dbReference type="InterPro" id="IPR029044">
    <property type="entry name" value="Nucleotide-diphossugar_trans"/>
</dbReference>
<dbReference type="Pfam" id="PF13704">
    <property type="entry name" value="Glyco_tranf_2_4"/>
    <property type="match status" value="1"/>
</dbReference>
<reference evidence="1 2" key="1">
    <citation type="submission" date="2017-03" db="EMBL/GenBank/DDBJ databases">
        <title>Genome Sequence of Roseovarius mucosus strain SMR3 Isolated from a culture of the Diatom Skeletonema marinoi.</title>
        <authorList>
            <person name="Topel M."/>
            <person name="Pinder M."/>
            <person name="Johansson O.N."/>
            <person name="Kourtchenko O."/>
            <person name="Godhe A."/>
            <person name="Clarke A.K."/>
        </authorList>
    </citation>
    <scope>NUCLEOTIDE SEQUENCE [LARGE SCALE GENOMIC DNA]</scope>
    <source>
        <strain evidence="1 2">SMR3</strain>
    </source>
</reference>
<evidence type="ECO:0000313" key="2">
    <source>
        <dbReference type="Proteomes" id="UP000192273"/>
    </source>
</evidence>
<dbReference type="SUPFAM" id="SSF53448">
    <property type="entry name" value="Nucleotide-diphospho-sugar transferases"/>
    <property type="match status" value="1"/>
</dbReference>
<accession>A0A1V0RNP9</accession>
<name>A0A1V0RNP9_9RHOB</name>
<keyword evidence="2" id="KW-1185">Reference proteome</keyword>
<evidence type="ECO:0000313" key="1">
    <source>
        <dbReference type="EMBL" id="ARE83202.1"/>
    </source>
</evidence>
<dbReference type="AlphaFoldDB" id="A0A1V0RNP9"/>
<dbReference type="GO" id="GO:0016740">
    <property type="term" value="F:transferase activity"/>
    <property type="evidence" value="ECO:0007669"/>
    <property type="project" value="UniProtKB-KW"/>
</dbReference>
<organism evidence="1 2">
    <name type="scientific">Roseovarius mucosus</name>
    <dbReference type="NCBI Taxonomy" id="215743"/>
    <lineage>
        <taxon>Bacteria</taxon>
        <taxon>Pseudomonadati</taxon>
        <taxon>Pseudomonadota</taxon>
        <taxon>Alphaproteobacteria</taxon>
        <taxon>Rhodobacterales</taxon>
        <taxon>Roseobacteraceae</taxon>
        <taxon>Roseovarius</taxon>
    </lineage>
</organism>
<keyword evidence="1" id="KW-0808">Transferase</keyword>
<proteinExistence type="predicted"/>
<dbReference type="KEGG" id="rmm:ROSMUCSMR3_01725"/>
<dbReference type="EMBL" id="CP020474">
    <property type="protein sequence ID" value="ARE83202.1"/>
    <property type="molecule type" value="Genomic_DNA"/>
</dbReference>